<proteinExistence type="predicted"/>
<feature type="region of interest" description="Disordered" evidence="1">
    <location>
        <begin position="1"/>
        <end position="31"/>
    </location>
</feature>
<name>A0AAV8PL68_ENSVE</name>
<evidence type="ECO:0000256" key="1">
    <source>
        <dbReference type="SAM" id="MobiDB-lite"/>
    </source>
</evidence>
<protein>
    <submittedName>
        <fullName evidence="2">Uncharacterized protein</fullName>
    </submittedName>
</protein>
<evidence type="ECO:0000313" key="3">
    <source>
        <dbReference type="Proteomes" id="UP001222027"/>
    </source>
</evidence>
<evidence type="ECO:0000313" key="2">
    <source>
        <dbReference type="EMBL" id="KAJ8493479.1"/>
    </source>
</evidence>
<dbReference type="Proteomes" id="UP001222027">
    <property type="component" value="Unassembled WGS sequence"/>
</dbReference>
<dbReference type="EMBL" id="JAQQAF010000004">
    <property type="protein sequence ID" value="KAJ8493479.1"/>
    <property type="molecule type" value="Genomic_DNA"/>
</dbReference>
<dbReference type="AlphaFoldDB" id="A0AAV8PL68"/>
<organism evidence="2 3">
    <name type="scientific">Ensete ventricosum</name>
    <name type="common">Abyssinian banana</name>
    <name type="synonym">Musa ensete</name>
    <dbReference type="NCBI Taxonomy" id="4639"/>
    <lineage>
        <taxon>Eukaryota</taxon>
        <taxon>Viridiplantae</taxon>
        <taxon>Streptophyta</taxon>
        <taxon>Embryophyta</taxon>
        <taxon>Tracheophyta</taxon>
        <taxon>Spermatophyta</taxon>
        <taxon>Magnoliopsida</taxon>
        <taxon>Liliopsida</taxon>
        <taxon>Zingiberales</taxon>
        <taxon>Musaceae</taxon>
        <taxon>Ensete</taxon>
    </lineage>
</organism>
<reference evidence="2 3" key="1">
    <citation type="submission" date="2022-12" db="EMBL/GenBank/DDBJ databases">
        <title>Chromosome-scale assembly of the Ensete ventricosum genome.</title>
        <authorList>
            <person name="Dussert Y."/>
            <person name="Stocks J."/>
            <person name="Wendawek A."/>
            <person name="Woldeyes F."/>
            <person name="Nichols R.A."/>
            <person name="Borrell J.S."/>
        </authorList>
    </citation>
    <scope>NUCLEOTIDE SEQUENCE [LARGE SCALE GENOMIC DNA]</scope>
    <source>
        <strain evidence="3">cv. Maze</strain>
        <tissue evidence="2">Seeds</tissue>
    </source>
</reference>
<gene>
    <name evidence="2" type="ORF">OPV22_015200</name>
</gene>
<keyword evidence="3" id="KW-1185">Reference proteome</keyword>
<comment type="caution">
    <text evidence="2">The sequence shown here is derived from an EMBL/GenBank/DDBJ whole genome shotgun (WGS) entry which is preliminary data.</text>
</comment>
<accession>A0AAV8PL68</accession>
<sequence length="134" mass="15815">MYRESKRAHTRSTAIAKPYPPQPIPQELDSQGIPWRPSWQFPQFYRSRVSFRIRRSLSRHHQEGEDAYMEDLTVEEFHSVLYMTSFYGMGATIEYRLKGSSPLNQMDASKFYQHCSNSIGTEVLHVLKTARRLW</sequence>